<evidence type="ECO:0000256" key="6">
    <source>
        <dbReference type="ARBA" id="ARBA00022962"/>
    </source>
</evidence>
<keyword evidence="5 7" id="KW-0460">Magnesium</keyword>
<evidence type="ECO:0000256" key="2">
    <source>
        <dbReference type="ARBA" id="ARBA00022598"/>
    </source>
</evidence>
<dbReference type="EMBL" id="DF820455">
    <property type="protein sequence ID" value="GAK49288.1"/>
    <property type="molecule type" value="Genomic_DNA"/>
</dbReference>
<dbReference type="GO" id="GO:0042242">
    <property type="term" value="F:cobyrinic acid a,c-diamide synthase activity"/>
    <property type="evidence" value="ECO:0007669"/>
    <property type="project" value="UniProtKB-UniRule"/>
</dbReference>
<feature type="domain" description="CobQ/CobB/MinD/ParA nucleotide binding" evidence="8">
    <location>
        <begin position="4"/>
        <end position="179"/>
    </location>
</feature>
<dbReference type="Pfam" id="PF07685">
    <property type="entry name" value="GATase_3"/>
    <property type="match status" value="1"/>
</dbReference>
<keyword evidence="4 7" id="KW-0067">ATP-binding</keyword>
<evidence type="ECO:0000313" key="10">
    <source>
        <dbReference type="EMBL" id="GAK49288.1"/>
    </source>
</evidence>
<comment type="catalytic activity">
    <reaction evidence="7">
        <text>cob(II)yrinate + 2 L-glutamine + 2 ATP + 2 H2O = cob(II)yrinate a,c diamide + 2 L-glutamate + 2 ADP + 2 phosphate + 2 H(+)</text>
        <dbReference type="Rhea" id="RHEA:26289"/>
        <dbReference type="ChEBI" id="CHEBI:15377"/>
        <dbReference type="ChEBI" id="CHEBI:15378"/>
        <dbReference type="ChEBI" id="CHEBI:29985"/>
        <dbReference type="ChEBI" id="CHEBI:30616"/>
        <dbReference type="ChEBI" id="CHEBI:43474"/>
        <dbReference type="ChEBI" id="CHEBI:58359"/>
        <dbReference type="ChEBI" id="CHEBI:58537"/>
        <dbReference type="ChEBI" id="CHEBI:58894"/>
        <dbReference type="ChEBI" id="CHEBI:456216"/>
        <dbReference type="EC" id="6.3.5.11"/>
    </reaction>
</comment>
<dbReference type="PANTHER" id="PTHR43873">
    <property type="entry name" value="COBYRINATE A,C-DIAMIDE SYNTHASE"/>
    <property type="match status" value="1"/>
</dbReference>
<accession>A0A0S6VQ30</accession>
<keyword evidence="7" id="KW-0169">Cobalamin biosynthesis</keyword>
<dbReference type="CDD" id="cd03130">
    <property type="entry name" value="GATase1_CobB"/>
    <property type="match status" value="1"/>
</dbReference>
<dbReference type="InterPro" id="IPR027417">
    <property type="entry name" value="P-loop_NTPase"/>
</dbReference>
<dbReference type="InterPro" id="IPR029062">
    <property type="entry name" value="Class_I_gatase-like"/>
</dbReference>
<evidence type="ECO:0000313" key="11">
    <source>
        <dbReference type="Proteomes" id="UP000030700"/>
    </source>
</evidence>
<sequence length="440" mass="48628">MNMLMIAAPASGSGKTTITMGLLRALRRRGLDVAGFKVGPDYIDPAFLTAASGKPARNLDLHLHGEHGVAYQLRQASADYGIIEGVMGYFDGIGNTWRNSSYHLASVLNIPTVLVYSPKGEMFSVIPKLQGMAQFPGSTIQAVILNNVAASYYELLREAIEEHTALNVLGYLPKAEDASLNSRHLGLVQSVEVHDLDQKIELIADQIEAHVNLSALLDLMRPPRIPDASCGALERLPQTSLTVAIAKDEAFSFYYAENLELLERCCRVVYFSPLRDAALPECDLLYLGGGYPEVFHLALSENISMRQSIKEYIERGGCVYAECGGFMYLTEAVENAEMVGIFLGTTRLTPQLQRFGYIDIELKRDCLLGKRGERLTGHEFHKSLSNVADETVFQIRKTGRETTWECGFAYKNVIAGYPHISFLGNPSVLPQLLDYVEHAL</sequence>
<dbReference type="STRING" id="1499966.U14_00509"/>
<keyword evidence="6 7" id="KW-0315">Glutamine amidotransferase</keyword>
<keyword evidence="3 7" id="KW-0547">Nucleotide-binding</keyword>
<dbReference type="AlphaFoldDB" id="A0A0S6VQ30"/>
<dbReference type="GO" id="GO:0009236">
    <property type="term" value="P:cobalamin biosynthetic process"/>
    <property type="evidence" value="ECO:0007669"/>
    <property type="project" value="UniProtKB-UniRule"/>
</dbReference>
<dbReference type="InterPro" id="IPR002586">
    <property type="entry name" value="CobQ/CobB/MinD/ParA_Nub-bd_dom"/>
</dbReference>
<evidence type="ECO:0000256" key="5">
    <source>
        <dbReference type="ARBA" id="ARBA00022842"/>
    </source>
</evidence>
<evidence type="ECO:0000256" key="4">
    <source>
        <dbReference type="ARBA" id="ARBA00022840"/>
    </source>
</evidence>
<evidence type="ECO:0000259" key="9">
    <source>
        <dbReference type="Pfam" id="PF07685"/>
    </source>
</evidence>
<dbReference type="SUPFAM" id="SSF52540">
    <property type="entry name" value="P-loop containing nucleoside triphosphate hydrolases"/>
    <property type="match status" value="1"/>
</dbReference>
<keyword evidence="11" id="KW-1185">Reference proteome</keyword>
<dbReference type="InterPro" id="IPR011698">
    <property type="entry name" value="GATase_3"/>
</dbReference>
<comment type="miscellaneous">
    <text evidence="7">The a and c carboxylates of cobyrinate are activated for nucleophilic attack via formation of a phosphorylated intermediate by ATP. CbiA catalyzes first the amidation of the c-carboxylate, and then that of the a-carboxylate.</text>
</comment>
<gene>
    <name evidence="7" type="primary">cbiA</name>
    <name evidence="10" type="ORF">U14_00509</name>
</gene>
<dbReference type="NCBIfam" id="NF002204">
    <property type="entry name" value="PRK01077.1"/>
    <property type="match status" value="1"/>
</dbReference>
<dbReference type="Gene3D" id="3.40.50.880">
    <property type="match status" value="1"/>
</dbReference>
<dbReference type="Pfam" id="PF01656">
    <property type="entry name" value="CbiA"/>
    <property type="match status" value="1"/>
</dbReference>
<evidence type="ECO:0000256" key="3">
    <source>
        <dbReference type="ARBA" id="ARBA00022741"/>
    </source>
</evidence>
<dbReference type="EC" id="6.3.5.11" evidence="7"/>
<comment type="similarity">
    <text evidence="7">Belongs to the CobB/CbiA family.</text>
</comment>
<protein>
    <recommendedName>
        <fullName evidence="7">Cobyrinate a,c-diamide synthase</fullName>
        <ecNumber evidence="7">6.3.5.11</ecNumber>
    </recommendedName>
    <alternativeName>
        <fullName evidence="7">Cobyrinic acid a,c-diamide synthetase</fullName>
    </alternativeName>
</protein>
<dbReference type="Proteomes" id="UP000030700">
    <property type="component" value="Unassembled WGS sequence"/>
</dbReference>
<feature type="domain" description="CobB/CobQ-like glutamine amidotransferase" evidence="9">
    <location>
        <begin position="242"/>
        <end position="425"/>
    </location>
</feature>
<comment type="cofactor">
    <cofactor evidence="1 7">
        <name>Mg(2+)</name>
        <dbReference type="ChEBI" id="CHEBI:18420"/>
    </cofactor>
</comment>
<dbReference type="HAMAP" id="MF_00027">
    <property type="entry name" value="CobB_CbiA"/>
    <property type="match status" value="1"/>
</dbReference>
<organism evidence="10 11">
    <name type="scientific">Candidatus Moduliflexus flocculans</name>
    <dbReference type="NCBI Taxonomy" id="1499966"/>
    <lineage>
        <taxon>Bacteria</taxon>
        <taxon>Candidatus Moduliflexota</taxon>
        <taxon>Candidatus Moduliflexia</taxon>
        <taxon>Candidatus Moduliflexales</taxon>
        <taxon>Candidatus Moduliflexaceae</taxon>
    </lineage>
</organism>
<dbReference type="PROSITE" id="PS51274">
    <property type="entry name" value="GATASE_COBBQ"/>
    <property type="match status" value="1"/>
</dbReference>
<feature type="site" description="Increases nucleophilicity of active site Cys" evidence="7">
    <location>
        <position position="419"/>
    </location>
</feature>
<proteinExistence type="inferred from homology"/>
<feature type="active site" description="Nucleophile" evidence="7">
    <location>
        <position position="323"/>
    </location>
</feature>
<dbReference type="UniPathway" id="UPA00148">
    <property type="reaction ID" value="UER00231"/>
</dbReference>
<evidence type="ECO:0000256" key="7">
    <source>
        <dbReference type="HAMAP-Rule" id="MF_00027"/>
    </source>
</evidence>
<comment type="function">
    <text evidence="7">Catalyzes the ATP-dependent amidation of the two carboxylate groups at positions a and c of cobyrinate, using either L-glutamine or ammonia as the nitrogen source.</text>
</comment>
<dbReference type="Gene3D" id="3.40.50.300">
    <property type="entry name" value="P-loop containing nucleotide triphosphate hydrolases"/>
    <property type="match status" value="2"/>
</dbReference>
<evidence type="ECO:0000259" key="8">
    <source>
        <dbReference type="Pfam" id="PF01656"/>
    </source>
</evidence>
<reference evidence="10 11" key="1">
    <citation type="journal article" date="2015" name="PeerJ">
        <title>First genomic representation of candidate bacterial phylum KSB3 points to enhanced environmental sensing as a trigger of wastewater bulking.</title>
        <authorList>
            <person name="Sekiguchi Y."/>
            <person name="Ohashi A."/>
            <person name="Parks D.H."/>
            <person name="Yamauchi T."/>
            <person name="Tyson G.W."/>
            <person name="Hugenholtz P."/>
        </authorList>
    </citation>
    <scope>NUCLEOTIDE SEQUENCE [LARGE SCALE GENOMIC DNA]</scope>
</reference>
<comment type="domain">
    <text evidence="7">Comprises of two domains. The C-terminal domain contains the binding site for glutamine and catalyzes the hydrolysis of this substrate to glutamate and ammonia. The N-terminal domain is anticipated to bind ATP and cobyrinate and catalyzes the ultimate synthesis of the diamide product. The ammonia produced via the glutaminase domain is probably translocated to the adjacent domain via a molecular tunnel, where it reacts with an activated intermediate.</text>
</comment>
<name>A0A0S6VQ30_9BACT</name>
<dbReference type="PANTHER" id="PTHR43873:SF1">
    <property type="entry name" value="COBYRINATE A,C-DIAMIDE SYNTHASE"/>
    <property type="match status" value="1"/>
</dbReference>
<evidence type="ECO:0000256" key="1">
    <source>
        <dbReference type="ARBA" id="ARBA00001946"/>
    </source>
</evidence>
<keyword evidence="2 7" id="KW-0436">Ligase</keyword>
<dbReference type="HOGENOM" id="CLU_022752_2_0_0"/>
<dbReference type="GO" id="GO:0005524">
    <property type="term" value="F:ATP binding"/>
    <property type="evidence" value="ECO:0007669"/>
    <property type="project" value="UniProtKB-UniRule"/>
</dbReference>
<dbReference type="InterPro" id="IPR004484">
    <property type="entry name" value="CbiA/CobB_synth"/>
</dbReference>
<comment type="pathway">
    <text evidence="7">Cofactor biosynthesis; adenosylcobalamin biosynthesis; cob(II)yrinate a,c-diamide from sirohydrochlorin (anaerobic route): step 10/10.</text>
</comment>
<dbReference type="SUPFAM" id="SSF52317">
    <property type="entry name" value="Class I glutamine amidotransferase-like"/>
    <property type="match status" value="1"/>
</dbReference>
<dbReference type="NCBIfam" id="TIGR00379">
    <property type="entry name" value="cobB"/>
    <property type="match status" value="1"/>
</dbReference>